<feature type="domain" description="CzcB-like C-terminal circularly permuted SH3-like" evidence="7">
    <location>
        <begin position="225"/>
        <end position="284"/>
    </location>
</feature>
<reference evidence="8" key="1">
    <citation type="submission" date="2021-01" db="EMBL/GenBank/DDBJ databases">
        <title>Modified the classification status of verrucomicrobia.</title>
        <authorList>
            <person name="Feng X."/>
        </authorList>
    </citation>
    <scope>NUCLEOTIDE SEQUENCE</scope>
    <source>
        <strain evidence="8">KCTC 22201</strain>
    </source>
</reference>
<dbReference type="EMBL" id="JAENII010000012">
    <property type="protein sequence ID" value="MBK1828238.1"/>
    <property type="molecule type" value="Genomic_DNA"/>
</dbReference>
<name>A0A934REL7_9BACT</name>
<keyword evidence="2" id="KW-0813">Transport</keyword>
<evidence type="ECO:0000256" key="3">
    <source>
        <dbReference type="SAM" id="MobiDB-lite"/>
    </source>
</evidence>
<evidence type="ECO:0000256" key="1">
    <source>
        <dbReference type="ARBA" id="ARBA00009477"/>
    </source>
</evidence>
<keyword evidence="4" id="KW-1133">Transmembrane helix</keyword>
<dbReference type="Gene3D" id="2.40.30.170">
    <property type="match status" value="1"/>
</dbReference>
<dbReference type="InterPro" id="IPR051909">
    <property type="entry name" value="MFP_Cation_Efflux"/>
</dbReference>
<keyword evidence="4" id="KW-0812">Transmembrane</keyword>
<keyword evidence="4" id="KW-0472">Membrane</keyword>
<dbReference type="PANTHER" id="PTHR30097">
    <property type="entry name" value="CATION EFFLUX SYSTEM PROTEIN CUSB"/>
    <property type="match status" value="1"/>
</dbReference>
<dbReference type="Gene3D" id="2.40.50.100">
    <property type="match status" value="1"/>
</dbReference>
<evidence type="ECO:0000259" key="5">
    <source>
        <dbReference type="Pfam" id="PF25954"/>
    </source>
</evidence>
<dbReference type="AlphaFoldDB" id="A0A934REL7"/>
<evidence type="ECO:0000256" key="2">
    <source>
        <dbReference type="ARBA" id="ARBA00022448"/>
    </source>
</evidence>
<accession>A0A934REL7</accession>
<keyword evidence="9" id="KW-1185">Reference proteome</keyword>
<feature type="transmembrane region" description="Helical" evidence="4">
    <location>
        <begin position="344"/>
        <end position="362"/>
    </location>
</feature>
<sequence length="366" mass="39445">MMLGLLSGLFAVAEEDNSRLKGMVLLDDMGVANLGVETEMVAEGVFEESVFAVGRIEEVSSRHGVLSSRIAGRIVEILAYEGDVVEKGQTLVRVESRQPGDPPPVIDLKAPIGGLVTASHVRIGEPVQPDRELMDISDLKEVWAIARVPEYRAAAMKPGSRAWIRVTATGDEKIEGELLRFGTAADRESGTIDAIFRVPNEAMRMRPGMRAEFQIVLSERDGVLSVPREAVQGDSASRYVFVKDFEIPNAFIKAPVSTGQTNGGRIEILGGLFEGDEVVVQGAYPMSFVGAGSSMSLKEALDAAHGHEHNEDGSEMTGEQKESAGGDGEDDHDHGEEAHSLNRFLAIACGLLLVLLVLSWVIRKPS</sequence>
<evidence type="ECO:0000256" key="4">
    <source>
        <dbReference type="SAM" id="Phobius"/>
    </source>
</evidence>
<dbReference type="Proteomes" id="UP000658278">
    <property type="component" value="Unassembled WGS sequence"/>
</dbReference>
<dbReference type="GO" id="GO:0016020">
    <property type="term" value="C:membrane"/>
    <property type="evidence" value="ECO:0007669"/>
    <property type="project" value="InterPro"/>
</dbReference>
<evidence type="ECO:0000313" key="8">
    <source>
        <dbReference type="EMBL" id="MBK1828238.1"/>
    </source>
</evidence>
<dbReference type="GO" id="GO:0022857">
    <property type="term" value="F:transmembrane transporter activity"/>
    <property type="evidence" value="ECO:0007669"/>
    <property type="project" value="InterPro"/>
</dbReference>
<feature type="region of interest" description="Disordered" evidence="3">
    <location>
        <begin position="300"/>
        <end position="335"/>
    </location>
</feature>
<protein>
    <submittedName>
        <fullName evidence="8">Efflux RND transporter periplasmic adaptor subunit</fullName>
    </submittedName>
</protein>
<feature type="domain" description="CusB-like beta-barrel" evidence="5">
    <location>
        <begin position="141"/>
        <end position="215"/>
    </location>
</feature>
<dbReference type="PANTHER" id="PTHR30097:SF4">
    <property type="entry name" value="SLR6042 PROTEIN"/>
    <property type="match status" value="1"/>
</dbReference>
<evidence type="ECO:0000259" key="6">
    <source>
        <dbReference type="Pfam" id="PF25973"/>
    </source>
</evidence>
<dbReference type="Pfam" id="PF25954">
    <property type="entry name" value="Beta-barrel_RND_2"/>
    <property type="match status" value="1"/>
</dbReference>
<dbReference type="InterPro" id="IPR006143">
    <property type="entry name" value="RND_pump_MFP"/>
</dbReference>
<dbReference type="Pfam" id="PF25975">
    <property type="entry name" value="CzcB_C"/>
    <property type="match status" value="1"/>
</dbReference>
<dbReference type="RefSeq" id="WP_234044981.1">
    <property type="nucleotide sequence ID" value="NZ_JAENII010000012.1"/>
</dbReference>
<gene>
    <name evidence="8" type="ORF">JIN81_14485</name>
</gene>
<organism evidence="8 9">
    <name type="scientific">Haloferula rosea</name>
    <dbReference type="NCBI Taxonomy" id="490093"/>
    <lineage>
        <taxon>Bacteria</taxon>
        <taxon>Pseudomonadati</taxon>
        <taxon>Verrucomicrobiota</taxon>
        <taxon>Verrucomicrobiia</taxon>
        <taxon>Verrucomicrobiales</taxon>
        <taxon>Verrucomicrobiaceae</taxon>
        <taxon>Haloferula</taxon>
    </lineage>
</organism>
<dbReference type="InterPro" id="IPR058792">
    <property type="entry name" value="Beta-barrel_RND_2"/>
</dbReference>
<dbReference type="InterPro" id="IPR058649">
    <property type="entry name" value="CzcB_C"/>
</dbReference>
<feature type="compositionally biased region" description="Basic and acidic residues" evidence="3">
    <location>
        <begin position="300"/>
        <end position="324"/>
    </location>
</feature>
<proteinExistence type="inferred from homology"/>
<dbReference type="Gene3D" id="2.40.420.20">
    <property type="match status" value="1"/>
</dbReference>
<dbReference type="NCBIfam" id="TIGR01730">
    <property type="entry name" value="RND_mfp"/>
    <property type="match status" value="1"/>
</dbReference>
<feature type="domain" description="CzcB-like barrel-sandwich hybrid" evidence="6">
    <location>
        <begin position="66"/>
        <end position="138"/>
    </location>
</feature>
<evidence type="ECO:0000259" key="7">
    <source>
        <dbReference type="Pfam" id="PF25975"/>
    </source>
</evidence>
<dbReference type="Pfam" id="PF25973">
    <property type="entry name" value="BSH_CzcB"/>
    <property type="match status" value="1"/>
</dbReference>
<comment type="caution">
    <text evidence="8">The sequence shown here is derived from an EMBL/GenBank/DDBJ whole genome shotgun (WGS) entry which is preliminary data.</text>
</comment>
<dbReference type="SUPFAM" id="SSF111369">
    <property type="entry name" value="HlyD-like secretion proteins"/>
    <property type="match status" value="1"/>
</dbReference>
<dbReference type="InterPro" id="IPR058647">
    <property type="entry name" value="BSH_CzcB-like"/>
</dbReference>
<comment type="similarity">
    <text evidence="1">Belongs to the membrane fusion protein (MFP) (TC 8.A.1) family.</text>
</comment>
<evidence type="ECO:0000313" key="9">
    <source>
        <dbReference type="Proteomes" id="UP000658278"/>
    </source>
</evidence>